<sequence length="161" mass="18083">CNPAVTETKKCNVCVSVMCCSVRSQYTATKLFVQCIQTAWSRADLGDEYVFVYRDGRFVPDSQHPSFKNRVDLQDRQMKDGDVSLVLKNVTTADDGSYNCNIFNGGTTSWEKLSVCVIRAGFIIFSLNTAESVLQSQCYDCYEATDLWSCTLTDFCLILIL</sequence>
<dbReference type="SUPFAM" id="SSF48726">
    <property type="entry name" value="Immunoglobulin"/>
    <property type="match status" value="1"/>
</dbReference>
<evidence type="ECO:0000313" key="5">
    <source>
        <dbReference type="Ensembl" id="ENSOABP00000069467.1"/>
    </source>
</evidence>
<protein>
    <recommendedName>
        <fullName evidence="4">Ig-like domain-containing protein</fullName>
    </recommendedName>
</protein>
<dbReference type="Gene3D" id="2.60.40.10">
    <property type="entry name" value="Immunoglobulins"/>
    <property type="match status" value="1"/>
</dbReference>
<keyword evidence="2" id="KW-0472">Membrane</keyword>
<dbReference type="InterPro" id="IPR013783">
    <property type="entry name" value="Ig-like_fold"/>
</dbReference>
<evidence type="ECO:0000259" key="4">
    <source>
        <dbReference type="PROSITE" id="PS50835"/>
    </source>
</evidence>
<dbReference type="Pfam" id="PF07686">
    <property type="entry name" value="V-set"/>
    <property type="match status" value="1"/>
</dbReference>
<dbReference type="GO" id="GO:0005102">
    <property type="term" value="F:signaling receptor binding"/>
    <property type="evidence" value="ECO:0007669"/>
    <property type="project" value="TreeGrafter"/>
</dbReference>
<dbReference type="AlphaFoldDB" id="A0AAZ1XPG0"/>
<reference evidence="6" key="1">
    <citation type="submission" date="2020-03" db="EMBL/GenBank/DDBJ databases">
        <title>Evolution of repeat sequences and sex chromosomes of tilapia species revealed by chromosome-level genomes.</title>
        <authorList>
            <person name="Xu L."/>
            <person name="Tao W."/>
            <person name="Wang D."/>
            <person name="Zhou Q."/>
        </authorList>
    </citation>
    <scope>NUCLEOTIDE SEQUENCE [LARGE SCALE GENOMIC DNA]</scope>
    <source>
        <strain evidence="6">Israel</strain>
    </source>
</reference>
<dbReference type="Ensembl" id="ENSOABT00000077701.1">
    <property type="protein sequence ID" value="ENSOABP00000069467.1"/>
    <property type="gene ID" value="ENSOABG00000031574.1"/>
</dbReference>
<keyword evidence="3" id="KW-0393">Immunoglobulin domain</keyword>
<evidence type="ECO:0000256" key="2">
    <source>
        <dbReference type="ARBA" id="ARBA00023136"/>
    </source>
</evidence>
<evidence type="ECO:0000256" key="1">
    <source>
        <dbReference type="ARBA" id="ARBA00004370"/>
    </source>
</evidence>
<dbReference type="InterPro" id="IPR007110">
    <property type="entry name" value="Ig-like_dom"/>
</dbReference>
<dbReference type="GO" id="GO:0001817">
    <property type="term" value="P:regulation of cytokine production"/>
    <property type="evidence" value="ECO:0007669"/>
    <property type="project" value="TreeGrafter"/>
</dbReference>
<accession>A0AAZ1XPG0</accession>
<dbReference type="PANTHER" id="PTHR24100:SF151">
    <property type="entry name" value="ICOS LIGAND"/>
    <property type="match status" value="1"/>
</dbReference>
<dbReference type="GO" id="GO:0009897">
    <property type="term" value="C:external side of plasma membrane"/>
    <property type="evidence" value="ECO:0007669"/>
    <property type="project" value="TreeGrafter"/>
</dbReference>
<feature type="domain" description="Ig-like" evidence="4">
    <location>
        <begin position="15"/>
        <end position="114"/>
    </location>
</feature>
<dbReference type="InterPro" id="IPR036179">
    <property type="entry name" value="Ig-like_dom_sf"/>
</dbReference>
<dbReference type="InterPro" id="IPR050504">
    <property type="entry name" value="IgSF_BTN/MOG"/>
</dbReference>
<comment type="subcellular location">
    <subcellularLocation>
        <location evidence="1">Membrane</location>
    </subcellularLocation>
</comment>
<reference evidence="5" key="3">
    <citation type="submission" date="2025-09" db="UniProtKB">
        <authorList>
            <consortium name="Ensembl"/>
        </authorList>
    </citation>
    <scope>IDENTIFICATION</scope>
</reference>
<name>A0AAZ1XPG0_OREAU</name>
<proteinExistence type="predicted"/>
<organism evidence="5 6">
    <name type="scientific">Oreochromis aureus</name>
    <name type="common">Israeli tilapia</name>
    <name type="synonym">Chromis aureus</name>
    <dbReference type="NCBI Taxonomy" id="47969"/>
    <lineage>
        <taxon>Eukaryota</taxon>
        <taxon>Metazoa</taxon>
        <taxon>Chordata</taxon>
        <taxon>Craniata</taxon>
        <taxon>Vertebrata</taxon>
        <taxon>Euteleostomi</taxon>
        <taxon>Actinopterygii</taxon>
        <taxon>Neopterygii</taxon>
        <taxon>Teleostei</taxon>
        <taxon>Neoteleostei</taxon>
        <taxon>Acanthomorphata</taxon>
        <taxon>Ovalentaria</taxon>
        <taxon>Cichlomorphae</taxon>
        <taxon>Cichliformes</taxon>
        <taxon>Cichlidae</taxon>
        <taxon>African cichlids</taxon>
        <taxon>Pseudocrenilabrinae</taxon>
        <taxon>Oreochromini</taxon>
        <taxon>Oreochromis</taxon>
    </lineage>
</organism>
<dbReference type="GO" id="GO:0050852">
    <property type="term" value="P:T cell receptor signaling pathway"/>
    <property type="evidence" value="ECO:0007669"/>
    <property type="project" value="TreeGrafter"/>
</dbReference>
<evidence type="ECO:0000313" key="6">
    <source>
        <dbReference type="Proteomes" id="UP000472276"/>
    </source>
</evidence>
<dbReference type="Proteomes" id="UP000472276">
    <property type="component" value="Unassembled WGS sequence"/>
</dbReference>
<keyword evidence="6" id="KW-1185">Reference proteome</keyword>
<dbReference type="PROSITE" id="PS50835">
    <property type="entry name" value="IG_LIKE"/>
    <property type="match status" value="1"/>
</dbReference>
<dbReference type="InterPro" id="IPR013106">
    <property type="entry name" value="Ig_V-set"/>
</dbReference>
<dbReference type="PANTHER" id="PTHR24100">
    <property type="entry name" value="BUTYROPHILIN"/>
    <property type="match status" value="1"/>
</dbReference>
<evidence type="ECO:0000256" key="3">
    <source>
        <dbReference type="ARBA" id="ARBA00023319"/>
    </source>
</evidence>
<reference evidence="5" key="2">
    <citation type="submission" date="2025-08" db="UniProtKB">
        <authorList>
            <consortium name="Ensembl"/>
        </authorList>
    </citation>
    <scope>IDENTIFICATION</scope>
</reference>